<proteinExistence type="predicted"/>
<organism evidence="1 2">
    <name type="scientific">Rickenella mellea</name>
    <dbReference type="NCBI Taxonomy" id="50990"/>
    <lineage>
        <taxon>Eukaryota</taxon>
        <taxon>Fungi</taxon>
        <taxon>Dikarya</taxon>
        <taxon>Basidiomycota</taxon>
        <taxon>Agaricomycotina</taxon>
        <taxon>Agaricomycetes</taxon>
        <taxon>Hymenochaetales</taxon>
        <taxon>Rickenellaceae</taxon>
        <taxon>Rickenella</taxon>
    </lineage>
</organism>
<name>A0A4Y7Q2S9_9AGAM</name>
<dbReference type="AlphaFoldDB" id="A0A4Y7Q2S9"/>
<gene>
    <name evidence="1" type="ORF">BD410DRAFT_683003</name>
</gene>
<dbReference type="EMBL" id="ML170182">
    <property type="protein sequence ID" value="TDL21169.1"/>
    <property type="molecule type" value="Genomic_DNA"/>
</dbReference>
<dbReference type="OrthoDB" id="3340343at2759"/>
<dbReference type="VEuPathDB" id="FungiDB:BD410DRAFT_683003"/>
<evidence type="ECO:0000313" key="1">
    <source>
        <dbReference type="EMBL" id="TDL21169.1"/>
    </source>
</evidence>
<dbReference type="Proteomes" id="UP000294933">
    <property type="component" value="Unassembled WGS sequence"/>
</dbReference>
<dbReference type="STRING" id="50990.A0A4Y7Q2S9"/>
<accession>A0A4Y7Q2S9</accession>
<reference evidence="1 2" key="1">
    <citation type="submission" date="2018-06" db="EMBL/GenBank/DDBJ databases">
        <title>A transcriptomic atlas of mushroom development highlights an independent origin of complex multicellularity.</title>
        <authorList>
            <consortium name="DOE Joint Genome Institute"/>
            <person name="Krizsan K."/>
            <person name="Almasi E."/>
            <person name="Merenyi Z."/>
            <person name="Sahu N."/>
            <person name="Viragh M."/>
            <person name="Koszo T."/>
            <person name="Mondo S."/>
            <person name="Kiss B."/>
            <person name="Balint B."/>
            <person name="Kues U."/>
            <person name="Barry K."/>
            <person name="Hegedus J.C."/>
            <person name="Henrissat B."/>
            <person name="Johnson J."/>
            <person name="Lipzen A."/>
            <person name="Ohm R."/>
            <person name="Nagy I."/>
            <person name="Pangilinan J."/>
            <person name="Yan J."/>
            <person name="Xiong Y."/>
            <person name="Grigoriev I.V."/>
            <person name="Hibbett D.S."/>
            <person name="Nagy L.G."/>
        </authorList>
    </citation>
    <scope>NUCLEOTIDE SEQUENCE [LARGE SCALE GENOMIC DNA]</scope>
    <source>
        <strain evidence="1 2">SZMC22713</strain>
    </source>
</reference>
<keyword evidence="2" id="KW-1185">Reference proteome</keyword>
<feature type="non-terminal residue" evidence="1">
    <location>
        <position position="91"/>
    </location>
</feature>
<feature type="non-terminal residue" evidence="1">
    <location>
        <position position="1"/>
    </location>
</feature>
<protein>
    <submittedName>
        <fullName evidence="1">Uncharacterized protein</fullName>
    </submittedName>
</protein>
<evidence type="ECO:0000313" key="2">
    <source>
        <dbReference type="Proteomes" id="UP000294933"/>
    </source>
</evidence>
<sequence length="91" mass="10138">FIVNGKPIPHTLRNTLHVPDAKNNLWSIGKFAEAGGTTEFMSSKCKLINAQGHHIGTGTKKNRLYYLDAYTLPSGESANLATTQLNWDEWH</sequence>